<dbReference type="SUPFAM" id="SSF53822">
    <property type="entry name" value="Periplasmic binding protein-like I"/>
    <property type="match status" value="1"/>
</dbReference>
<evidence type="ECO:0000259" key="3">
    <source>
        <dbReference type="Pfam" id="PF13458"/>
    </source>
</evidence>
<dbReference type="GeneID" id="301818818"/>
<dbReference type="PANTHER" id="PTHR47235:SF1">
    <property type="entry name" value="BLR6548 PROTEIN"/>
    <property type="match status" value="1"/>
</dbReference>
<dbReference type="RefSeq" id="WP_015668124.1">
    <property type="nucleotide sequence ID" value="NC_020453.1"/>
</dbReference>
<dbReference type="HOGENOM" id="CLU_027128_7_1_5"/>
<dbReference type="AlphaFoldDB" id="M4ZXB6"/>
<dbReference type="InterPro" id="IPR028081">
    <property type="entry name" value="Leu-bd"/>
</dbReference>
<dbReference type="STRING" id="1245469.S58_50560"/>
<evidence type="ECO:0000256" key="1">
    <source>
        <dbReference type="ARBA" id="ARBA00010062"/>
    </source>
</evidence>
<proteinExistence type="inferred from homology"/>
<dbReference type="CDD" id="cd19978">
    <property type="entry name" value="PBP1_ABC_ligand_binding-like"/>
    <property type="match status" value="1"/>
</dbReference>
<dbReference type="Gene3D" id="3.40.50.2300">
    <property type="match status" value="2"/>
</dbReference>
<organism evidence="4 5">
    <name type="scientific">Bradyrhizobium oligotrophicum S58</name>
    <dbReference type="NCBI Taxonomy" id="1245469"/>
    <lineage>
        <taxon>Bacteria</taxon>
        <taxon>Pseudomonadati</taxon>
        <taxon>Pseudomonadota</taxon>
        <taxon>Alphaproteobacteria</taxon>
        <taxon>Hyphomicrobiales</taxon>
        <taxon>Nitrobacteraceae</taxon>
        <taxon>Bradyrhizobium</taxon>
    </lineage>
</organism>
<comment type="similarity">
    <text evidence="1">Belongs to the leucine-binding protein family.</text>
</comment>
<evidence type="ECO:0000313" key="5">
    <source>
        <dbReference type="Proteomes" id="UP000011841"/>
    </source>
</evidence>
<keyword evidence="5" id="KW-1185">Reference proteome</keyword>
<dbReference type="KEGG" id="aol:S58_50560"/>
<dbReference type="PATRIC" id="fig|1245469.3.peg.5173"/>
<evidence type="ECO:0000313" key="4">
    <source>
        <dbReference type="EMBL" id="BAM91035.1"/>
    </source>
</evidence>
<dbReference type="EMBL" id="AP012603">
    <property type="protein sequence ID" value="BAM91035.1"/>
    <property type="molecule type" value="Genomic_DNA"/>
</dbReference>
<dbReference type="PANTHER" id="PTHR47235">
    <property type="entry name" value="BLR6548 PROTEIN"/>
    <property type="match status" value="1"/>
</dbReference>
<reference evidence="4 5" key="1">
    <citation type="journal article" date="2013" name="Appl. Environ. Microbiol.">
        <title>Genome analysis suggests that the soil oligotrophic bacterium Agromonas oligotrophica (Bradyrhizobium oligotrophicum) is a nitrogen-fixing symbiont of Aeschynomene indica.</title>
        <authorList>
            <person name="Okubo T."/>
            <person name="Fukushima S."/>
            <person name="Itakura M."/>
            <person name="Oshima K."/>
            <person name="Longtonglang A."/>
            <person name="Teaumroong N."/>
            <person name="Mitsui H."/>
            <person name="Hattori M."/>
            <person name="Hattori R."/>
            <person name="Hattori T."/>
            <person name="Minamisawa K."/>
        </authorList>
    </citation>
    <scope>NUCLEOTIDE SEQUENCE [LARGE SCALE GENOMIC DNA]</scope>
    <source>
        <strain evidence="4 5">S58</strain>
    </source>
</reference>
<name>M4ZXB6_9BRAD</name>
<gene>
    <name evidence="4" type="ORF">S58_50560</name>
</gene>
<accession>M4ZXB6</accession>
<dbReference type="InterPro" id="IPR028082">
    <property type="entry name" value="Peripla_BP_I"/>
</dbReference>
<feature type="domain" description="Leucine-binding protein" evidence="3">
    <location>
        <begin position="143"/>
        <end position="497"/>
    </location>
</feature>
<dbReference type="Pfam" id="PF13458">
    <property type="entry name" value="Peripla_BP_6"/>
    <property type="match status" value="1"/>
</dbReference>
<protein>
    <submittedName>
        <fullName evidence="4">Putative ABC-type branched-chain amino acid transport system, periplasmic component</fullName>
    </submittedName>
</protein>
<dbReference type="Proteomes" id="UP000011841">
    <property type="component" value="Chromosome"/>
</dbReference>
<dbReference type="eggNOG" id="COG0683">
    <property type="taxonomic scope" value="Bacteria"/>
</dbReference>
<sequence>MVATPSHAAPGENLTVVRDLSGKIGPVIGSALACNDIPRPRIQAVIGKFQAVIREASNNDADRGELTRLFDRHIADGRAAVASGRQDCRRAELQLGDLERSIGAPAAGATPDATVGQLSVAATGATGATTTSPVRGVTDREIIFGSVVPMSGANKESGRLLKVGIEAAFNRVNESGGVNGRMLKLMVADDGYDPNRTLDAMKQLYEKEQVFGFIGNFGTATAAVAIPYSLERRVLFFSPYTGANVTRHDPPDRYVFNYRPSYSEEADALVRYLVKLRRIQPRQIALFAQDDTFGDAGFAGVAKAYRALGLNDAAILRANYARNTVDVEPAINQLKAQKVPVRAVIMVATSRAAAKFIEKAHDALPGVIFVNVSAVGASALANELMLLGPRYAAGVVVTQAVPAVSGYSSLVLDYKVALAKHFPGEPPDYTSLEGYIEASILVQALKKAGPQLDTERLIDTLESMRNIDLGLGALLNFAPAEHQASHKIWGTALDETGAYQAIELE</sequence>
<evidence type="ECO:0000256" key="2">
    <source>
        <dbReference type="ARBA" id="ARBA00022729"/>
    </source>
</evidence>
<keyword evidence="2" id="KW-0732">Signal</keyword>